<dbReference type="Proteomes" id="UP000006729">
    <property type="component" value="Chromosome 9"/>
</dbReference>
<dbReference type="EMBL" id="CM009298">
    <property type="protein sequence ID" value="RQO95516.1"/>
    <property type="molecule type" value="Genomic_DNA"/>
</dbReference>
<organism evidence="1 2">
    <name type="scientific">Populus trichocarpa</name>
    <name type="common">Western balsam poplar</name>
    <name type="synonym">Populus balsamifera subsp. trichocarpa</name>
    <dbReference type="NCBI Taxonomy" id="3694"/>
    <lineage>
        <taxon>Eukaryota</taxon>
        <taxon>Viridiplantae</taxon>
        <taxon>Streptophyta</taxon>
        <taxon>Embryophyta</taxon>
        <taxon>Tracheophyta</taxon>
        <taxon>Spermatophyta</taxon>
        <taxon>Magnoliopsida</taxon>
        <taxon>eudicotyledons</taxon>
        <taxon>Gunneridae</taxon>
        <taxon>Pentapetalae</taxon>
        <taxon>rosids</taxon>
        <taxon>fabids</taxon>
        <taxon>Malpighiales</taxon>
        <taxon>Salicaceae</taxon>
        <taxon>Saliceae</taxon>
        <taxon>Populus</taxon>
    </lineage>
</organism>
<dbReference type="AlphaFoldDB" id="A0A3N7FHM9"/>
<dbReference type="InParanoid" id="A0A3N7FHM9"/>
<reference evidence="1 2" key="1">
    <citation type="journal article" date="2006" name="Science">
        <title>The genome of black cottonwood, Populus trichocarpa (Torr. &amp; Gray).</title>
        <authorList>
            <person name="Tuskan G.A."/>
            <person name="Difazio S."/>
            <person name="Jansson S."/>
            <person name="Bohlmann J."/>
            <person name="Grigoriev I."/>
            <person name="Hellsten U."/>
            <person name="Putnam N."/>
            <person name="Ralph S."/>
            <person name="Rombauts S."/>
            <person name="Salamov A."/>
            <person name="Schein J."/>
            <person name="Sterck L."/>
            <person name="Aerts A."/>
            <person name="Bhalerao R.R."/>
            <person name="Bhalerao R.P."/>
            <person name="Blaudez D."/>
            <person name="Boerjan W."/>
            <person name="Brun A."/>
            <person name="Brunner A."/>
            <person name="Busov V."/>
            <person name="Campbell M."/>
            <person name="Carlson J."/>
            <person name="Chalot M."/>
            <person name="Chapman J."/>
            <person name="Chen G.L."/>
            <person name="Cooper D."/>
            <person name="Coutinho P.M."/>
            <person name="Couturier J."/>
            <person name="Covert S."/>
            <person name="Cronk Q."/>
            <person name="Cunningham R."/>
            <person name="Davis J."/>
            <person name="Degroeve S."/>
            <person name="Dejardin A."/>
            <person name="Depamphilis C."/>
            <person name="Detter J."/>
            <person name="Dirks B."/>
            <person name="Dubchak I."/>
            <person name="Duplessis S."/>
            <person name="Ehlting J."/>
            <person name="Ellis B."/>
            <person name="Gendler K."/>
            <person name="Goodstein D."/>
            <person name="Gribskov M."/>
            <person name="Grimwood J."/>
            <person name="Groover A."/>
            <person name="Gunter L."/>
            <person name="Hamberger B."/>
            <person name="Heinze B."/>
            <person name="Helariutta Y."/>
            <person name="Henrissat B."/>
            <person name="Holligan D."/>
            <person name="Holt R."/>
            <person name="Huang W."/>
            <person name="Islam-Faridi N."/>
            <person name="Jones S."/>
            <person name="Jones-Rhoades M."/>
            <person name="Jorgensen R."/>
            <person name="Joshi C."/>
            <person name="Kangasjarvi J."/>
            <person name="Karlsson J."/>
            <person name="Kelleher C."/>
            <person name="Kirkpatrick R."/>
            <person name="Kirst M."/>
            <person name="Kohler A."/>
            <person name="Kalluri U."/>
            <person name="Larimer F."/>
            <person name="Leebens-Mack J."/>
            <person name="Leple J.C."/>
            <person name="Locascio P."/>
            <person name="Lou Y."/>
            <person name="Lucas S."/>
            <person name="Martin F."/>
            <person name="Montanini B."/>
            <person name="Napoli C."/>
            <person name="Nelson D.R."/>
            <person name="Nelson C."/>
            <person name="Nieminen K."/>
            <person name="Nilsson O."/>
            <person name="Pereda V."/>
            <person name="Peter G."/>
            <person name="Philippe R."/>
            <person name="Pilate G."/>
            <person name="Poliakov A."/>
            <person name="Razumovskaya J."/>
            <person name="Richardson P."/>
            <person name="Rinaldi C."/>
            <person name="Ritland K."/>
            <person name="Rouze P."/>
            <person name="Ryaboy D."/>
            <person name="Schmutz J."/>
            <person name="Schrader J."/>
            <person name="Segerman B."/>
            <person name="Shin H."/>
            <person name="Siddiqui A."/>
            <person name="Sterky F."/>
            <person name="Terry A."/>
            <person name="Tsai C.J."/>
            <person name="Uberbacher E."/>
            <person name="Unneberg P."/>
            <person name="Vahala J."/>
            <person name="Wall K."/>
            <person name="Wessler S."/>
            <person name="Yang G."/>
            <person name="Yin T."/>
            <person name="Douglas C."/>
            <person name="Marra M."/>
            <person name="Sandberg G."/>
            <person name="Van de Peer Y."/>
            <person name="Rokhsar D."/>
        </authorList>
    </citation>
    <scope>NUCLEOTIDE SEQUENCE [LARGE SCALE GENOMIC DNA]</scope>
    <source>
        <strain evidence="2">cv. Nisqually</strain>
    </source>
</reference>
<protein>
    <submittedName>
        <fullName evidence="1">Uncharacterized protein</fullName>
    </submittedName>
</protein>
<sequence length="30" mass="3589">MFTCHKISLYPVSICGVYRQAGRDMFYICW</sequence>
<proteinExistence type="predicted"/>
<name>A0A3N7FHM9_POPTR</name>
<evidence type="ECO:0000313" key="1">
    <source>
        <dbReference type="EMBL" id="RQO95516.1"/>
    </source>
</evidence>
<keyword evidence="2" id="KW-1185">Reference proteome</keyword>
<gene>
    <name evidence="1" type="ORF">POPTR_009G034950</name>
</gene>
<evidence type="ECO:0000313" key="2">
    <source>
        <dbReference type="Proteomes" id="UP000006729"/>
    </source>
</evidence>
<accession>A0A3N7FHM9</accession>